<reference evidence="1 2" key="1">
    <citation type="submission" date="2017-05" db="EMBL/GenBank/DDBJ databases">
        <authorList>
            <person name="Song R."/>
            <person name="Chenine A.L."/>
            <person name="Ruprecht R.M."/>
        </authorList>
    </citation>
    <scope>NUCLEOTIDE SEQUENCE [LARGE SCALE GENOMIC DNA]</scope>
    <source>
        <strain evidence="1 2">DSM 26136</strain>
    </source>
</reference>
<dbReference type="KEGG" id="cser:CCO03_06210"/>
<proteinExistence type="predicted"/>
<dbReference type="EMBL" id="CP021455">
    <property type="protein sequence ID" value="ARU04322.1"/>
    <property type="molecule type" value="Genomic_DNA"/>
</dbReference>
<gene>
    <name evidence="1" type="ORF">CCO03_06210</name>
</gene>
<dbReference type="AlphaFoldDB" id="A0A1Y0EM01"/>
<evidence type="ECO:0000313" key="1">
    <source>
        <dbReference type="EMBL" id="ARU04322.1"/>
    </source>
</evidence>
<accession>A0A1Y0EM01</accession>
<dbReference type="Proteomes" id="UP000196138">
    <property type="component" value="Chromosome"/>
</dbReference>
<sequence>MAREHAVLLRRYGELQRRWADLMQGKTQEVARLQTHLMRLRAMLILQGTLMAWEREDRALARDTSLAPNRGQLITCEASPIAPEWAQHWLHHGLLAIDLVLCQTGCVSHDDFWRDGDDCKRLGQTCVRVNHPDAVPLTARAPRTAAGDTP</sequence>
<organism evidence="1 2">
    <name type="scientific">Comamonas serinivorans</name>
    <dbReference type="NCBI Taxonomy" id="1082851"/>
    <lineage>
        <taxon>Bacteria</taxon>
        <taxon>Pseudomonadati</taxon>
        <taxon>Pseudomonadota</taxon>
        <taxon>Betaproteobacteria</taxon>
        <taxon>Burkholderiales</taxon>
        <taxon>Comamonadaceae</taxon>
        <taxon>Comamonas</taxon>
    </lineage>
</organism>
<keyword evidence="2" id="KW-1185">Reference proteome</keyword>
<protein>
    <submittedName>
        <fullName evidence="1">Uncharacterized protein</fullName>
    </submittedName>
</protein>
<name>A0A1Y0EM01_9BURK</name>
<evidence type="ECO:0000313" key="2">
    <source>
        <dbReference type="Proteomes" id="UP000196138"/>
    </source>
</evidence>